<keyword evidence="5" id="KW-1185">Reference proteome</keyword>
<proteinExistence type="predicted"/>
<name>H0EEU0_GLAL7</name>
<dbReference type="Gene3D" id="3.40.50.300">
    <property type="entry name" value="P-loop containing nucleotide triphosphate hydrolases"/>
    <property type="match status" value="1"/>
</dbReference>
<feature type="domain" description="DUF7656" evidence="2">
    <location>
        <begin position="237"/>
        <end position="331"/>
    </location>
</feature>
<dbReference type="Pfam" id="PF24674">
    <property type="entry name" value="MACPF_SNTX"/>
    <property type="match status" value="1"/>
</dbReference>
<evidence type="ECO:0000259" key="3">
    <source>
        <dbReference type="Pfam" id="PF26633"/>
    </source>
</evidence>
<dbReference type="HOGENOM" id="CLU_008351_0_0_1"/>
<dbReference type="OrthoDB" id="8954335at2759"/>
<dbReference type="InterPro" id="IPR056072">
    <property type="entry name" value="SNTX_MACPF/CDC-like_dom"/>
</dbReference>
<feature type="domain" description="DUF8206" evidence="3">
    <location>
        <begin position="665"/>
        <end position="744"/>
    </location>
</feature>
<dbReference type="Proteomes" id="UP000005446">
    <property type="component" value="Unassembled WGS sequence"/>
</dbReference>
<dbReference type="InterPro" id="IPR027417">
    <property type="entry name" value="P-loop_NTPase"/>
</dbReference>
<dbReference type="EMBL" id="AGUE01000016">
    <property type="protein sequence ID" value="EHL03003.1"/>
    <property type="molecule type" value="Genomic_DNA"/>
</dbReference>
<dbReference type="PANTHER" id="PTHR32046:SF11">
    <property type="entry name" value="IMMUNE-ASSOCIATED NUCLEOTIDE-BINDING PROTEIN 10-LIKE"/>
    <property type="match status" value="1"/>
</dbReference>
<protein>
    <submittedName>
        <fullName evidence="4">Uncharacterized protein</fullName>
    </submittedName>
</protein>
<evidence type="ECO:0000259" key="1">
    <source>
        <dbReference type="Pfam" id="PF24674"/>
    </source>
</evidence>
<dbReference type="Pfam" id="PF26633">
    <property type="entry name" value="DUF8206"/>
    <property type="match status" value="1"/>
</dbReference>
<dbReference type="PROSITE" id="PS00675">
    <property type="entry name" value="SIGMA54_INTERACT_1"/>
    <property type="match status" value="1"/>
</dbReference>
<gene>
    <name evidence="4" type="ORF">M7I_0974</name>
</gene>
<accession>H0EEU0</accession>
<dbReference type="Pfam" id="PF24676">
    <property type="entry name" value="DUF7656"/>
    <property type="match status" value="1"/>
</dbReference>
<dbReference type="SUPFAM" id="SSF52540">
    <property type="entry name" value="P-loop containing nucleoside triphosphate hydrolases"/>
    <property type="match status" value="1"/>
</dbReference>
<dbReference type="InterPro" id="IPR056073">
    <property type="entry name" value="DUF7656"/>
</dbReference>
<feature type="domain" description="SNTX MACPF/CDC-like" evidence="1">
    <location>
        <begin position="2"/>
        <end position="89"/>
    </location>
</feature>
<dbReference type="InterPro" id="IPR025662">
    <property type="entry name" value="Sigma_54_int_dom_ATP-bd_1"/>
</dbReference>
<reference evidence="4 5" key="1">
    <citation type="journal article" date="2012" name="Eukaryot. Cell">
        <title>Genome sequence of the fungus Glarea lozoyensis: the first genome sequence of a species from the Helotiaceae family.</title>
        <authorList>
            <person name="Youssar L."/>
            <person name="Gruening B.A."/>
            <person name="Erxleben A."/>
            <person name="Guenther S."/>
            <person name="Huettel W."/>
        </authorList>
    </citation>
    <scope>NUCLEOTIDE SEQUENCE [LARGE SCALE GENOMIC DNA]</scope>
    <source>
        <strain evidence="5">ATCC 74030 / MF5533</strain>
    </source>
</reference>
<organism evidence="4 5">
    <name type="scientific">Glarea lozoyensis (strain ATCC 74030 / MF5533)</name>
    <dbReference type="NCBI Taxonomy" id="1104152"/>
    <lineage>
        <taxon>Eukaryota</taxon>
        <taxon>Fungi</taxon>
        <taxon>Dikarya</taxon>
        <taxon>Ascomycota</taxon>
        <taxon>Pezizomycotina</taxon>
        <taxon>Leotiomycetes</taxon>
        <taxon>Helotiales</taxon>
        <taxon>Helotiaceae</taxon>
        <taxon>Glarea</taxon>
    </lineage>
</organism>
<comment type="caution">
    <text evidence="4">The sequence shown here is derived from an EMBL/GenBank/DDBJ whole genome shotgun (WGS) entry which is preliminary data.</text>
</comment>
<dbReference type="AlphaFoldDB" id="H0EEU0"/>
<evidence type="ECO:0000313" key="5">
    <source>
        <dbReference type="Proteomes" id="UP000005446"/>
    </source>
</evidence>
<evidence type="ECO:0000259" key="2">
    <source>
        <dbReference type="Pfam" id="PF24676"/>
    </source>
</evidence>
<evidence type="ECO:0000313" key="4">
    <source>
        <dbReference type="EMBL" id="EHL03003.1"/>
    </source>
</evidence>
<dbReference type="PANTHER" id="PTHR32046">
    <property type="entry name" value="G DOMAIN-CONTAINING PROTEIN"/>
    <property type="match status" value="1"/>
</dbReference>
<dbReference type="InterPro" id="IPR058519">
    <property type="entry name" value="DUF8206"/>
</dbReference>
<sequence>MDTYKEKFDDLGITSELAASILSGIVVVGGSGHYLTEQRMSNNTLQAAINFKVSTVHEKLNLMSPSLRTNLAITSVSNNEATHVVTEIDNLKLHSYTRMEPLVHTQDHGFRSLSAHNGIAIQDFEEASRFLGLIPDHIKQQNNGKGHPIIYTLQFVTLFDQLAESQRRMNDYESYVARNKLYLPEAHVRLVSDRIASFLAAQTKLRSDYARVLQNVRSGLDEPARLWDLLKSSDMEDCATYIGYNHLDEKIEISRYHKDDVYIFSFNETSMKDPKILDGNKQLLLEILQDHSHRSYVAIVDYDAKGKSLEACRTSQYRDGKEVTGDMLEHRLFMAEKSFARGAKHGEQYVRYEKDVLQVMLKSLTSDDNLNILILGETGVGKSTFINAFVNYLSYETLPDAMKADGLNWVIPCSFSTQKMDRNDPNSKIEQIKVKVGSRDDEQDGAKGASATQQTTVYPVTIGTRTIRLIDTPGIGDTRGLEYDQKNMADILNTLSSYEELHARNMAFGFTNTRISNYTPGDTFGSLETLLGRHPNVGLELTMSTTYCFDSESFRYLAAYKNGVFMENEEDFKRSWEHSRAEATRLLEHFESHPPHLVKSTISLNSTRELISQMTVPMAEISQLINTNISLVQDHKKALGDERLKGDALRKRLQIQKVQFVTHILDQPRTVCTEAACTECRDDGNQESKNLTIYKTHCHAPCYLENVKCDTKADPGLVDCAAFSNGYCNGCGHNWQQHMHVLYELHEQTGIVKDLEIEKQLNDHADDLTIRQAATYKAEKLINEYEGEHAQIQKAAAQFGLFLKKYSITPYNDATLDYLDVLIKEENGKVQAGGNTRKLDTLKKDRAKHVEIIKVLTESMKSDPNCLSLPLMKQRIANGLIASRVLADICELQITDTKVIMPVRSPYLLGPIFRLMLRARNRQCRICSVE</sequence>
<dbReference type="InParanoid" id="H0EEU0"/>